<dbReference type="PANTHER" id="PTHR42679:SF2">
    <property type="entry name" value="S-METHYL-5'-THIOADENOSINE PHOSPHORYLASE"/>
    <property type="match status" value="1"/>
</dbReference>
<dbReference type="GO" id="GO:0005829">
    <property type="term" value="C:cytosol"/>
    <property type="evidence" value="ECO:0007669"/>
    <property type="project" value="TreeGrafter"/>
</dbReference>
<dbReference type="Proteomes" id="UP000520814">
    <property type="component" value="Unassembled WGS sequence"/>
</dbReference>
<feature type="domain" description="Nucleoside phosphorylase" evidence="4">
    <location>
        <begin position="3"/>
        <end position="234"/>
    </location>
</feature>
<dbReference type="Gene3D" id="3.40.50.1580">
    <property type="entry name" value="Nucleoside phosphorylase domain"/>
    <property type="match status" value="1"/>
</dbReference>
<evidence type="ECO:0000256" key="3">
    <source>
        <dbReference type="HAMAP-Rule" id="MF_01963"/>
    </source>
</evidence>
<evidence type="ECO:0000259" key="4">
    <source>
        <dbReference type="Pfam" id="PF01048"/>
    </source>
</evidence>
<comment type="catalytic activity">
    <reaction evidence="3">
        <text>a purine D-ribonucleoside + phosphate = a purine nucleobase + alpha-D-ribose 1-phosphate</text>
        <dbReference type="Rhea" id="RHEA:19805"/>
        <dbReference type="ChEBI" id="CHEBI:26386"/>
        <dbReference type="ChEBI" id="CHEBI:43474"/>
        <dbReference type="ChEBI" id="CHEBI:57720"/>
        <dbReference type="ChEBI" id="CHEBI:142355"/>
        <dbReference type="EC" id="2.4.2.1"/>
    </reaction>
</comment>
<dbReference type="SUPFAM" id="SSF53167">
    <property type="entry name" value="Purine and uridine phosphorylases"/>
    <property type="match status" value="1"/>
</dbReference>
<accession>A0A7W9W6J9</accession>
<dbReference type="AlphaFoldDB" id="A0A7W9W6J9"/>
<feature type="binding site" evidence="3">
    <location>
        <position position="9"/>
    </location>
    <ligand>
        <name>phosphate</name>
        <dbReference type="ChEBI" id="CHEBI:43474"/>
    </ligand>
</feature>
<dbReference type="UniPathway" id="UPA00606"/>
<comment type="function">
    <text evidence="3">Purine nucleoside phosphorylase involved in purine salvage.</text>
</comment>
<evidence type="ECO:0000313" key="5">
    <source>
        <dbReference type="EMBL" id="MBB6050658.1"/>
    </source>
</evidence>
<sequence>MSIAIIGGTGVGQFPLEGEPERVLVSTRWGDAEVVRGVLSGKTVYFLARHGGGHKIPPHKINFRANIAALATLRVKAVFATTAVGSLRADWGPGTLVVLDDLIDFCLTRTGKTFFDETPVHTDVTRPYSEPLRQALLTVGEDVRDGGTYLCADGPRYETSAEVRLFASWGAHVVGMTGIPEATLAREAGLHYAGISLVTNLGAGIGEGEISHEGVEAVMAETGVRLRRLLTGAVERLNTEALPKIGPGAFSAG</sequence>
<dbReference type="EMBL" id="JACHGW010000002">
    <property type="protein sequence ID" value="MBB6050658.1"/>
    <property type="molecule type" value="Genomic_DNA"/>
</dbReference>
<protein>
    <recommendedName>
        <fullName evidence="3">Purine nucleoside phosphorylase</fullName>
        <shortName evidence="3">PNP</shortName>
        <ecNumber evidence="3">2.4.2.1</ecNumber>
    </recommendedName>
</protein>
<feature type="site" description="Important for substrate specificity" evidence="3">
    <location>
        <position position="158"/>
    </location>
</feature>
<comment type="pathway">
    <text evidence="3">Purine metabolism; purine nucleoside salvage.</text>
</comment>
<dbReference type="EC" id="2.4.2.1" evidence="3"/>
<feature type="binding site" evidence="3">
    <location>
        <begin position="82"/>
        <end position="83"/>
    </location>
    <ligand>
        <name>phosphate</name>
        <dbReference type="ChEBI" id="CHEBI:43474"/>
    </ligand>
</feature>
<dbReference type="HAMAP" id="MF_01963">
    <property type="entry name" value="MTAP"/>
    <property type="match status" value="1"/>
</dbReference>
<keyword evidence="1 3" id="KW-0328">Glycosyltransferase</keyword>
<keyword evidence="3" id="KW-0660">Purine salvage</keyword>
<proteinExistence type="inferred from homology"/>
<evidence type="ECO:0000313" key="6">
    <source>
        <dbReference type="Proteomes" id="UP000520814"/>
    </source>
</evidence>
<dbReference type="PANTHER" id="PTHR42679">
    <property type="entry name" value="S-METHYL-5'-THIOADENOSINE PHOSPHORYLASE"/>
    <property type="match status" value="1"/>
</dbReference>
<dbReference type="InterPro" id="IPR035994">
    <property type="entry name" value="Nucleoside_phosphorylase_sf"/>
</dbReference>
<evidence type="ECO:0000256" key="2">
    <source>
        <dbReference type="ARBA" id="ARBA00022679"/>
    </source>
</evidence>
<keyword evidence="6" id="KW-1185">Reference proteome</keyword>
<dbReference type="GO" id="GO:0017061">
    <property type="term" value="F:S-methyl-5-thioadenosine phosphorylase activity"/>
    <property type="evidence" value="ECO:0007669"/>
    <property type="project" value="InterPro"/>
</dbReference>
<feature type="binding site" evidence="3">
    <location>
        <position position="176"/>
    </location>
    <ligand>
        <name>substrate</name>
    </ligand>
</feature>
<feature type="site" description="Important for substrate specificity" evidence="3">
    <location>
        <position position="212"/>
    </location>
</feature>
<dbReference type="GO" id="GO:0019509">
    <property type="term" value="P:L-methionine salvage from methylthioadenosine"/>
    <property type="evidence" value="ECO:0007669"/>
    <property type="project" value="TreeGrafter"/>
</dbReference>
<dbReference type="CDD" id="cd09010">
    <property type="entry name" value="MTAP_SsMTAPII_like_MTIP"/>
    <property type="match status" value="1"/>
</dbReference>
<reference evidence="5 6" key="1">
    <citation type="submission" date="2020-08" db="EMBL/GenBank/DDBJ databases">
        <title>Genomic Encyclopedia of Type Strains, Phase IV (KMG-IV): sequencing the most valuable type-strain genomes for metagenomic binning, comparative biology and taxonomic classification.</title>
        <authorList>
            <person name="Goeker M."/>
        </authorList>
    </citation>
    <scope>NUCLEOTIDE SEQUENCE [LARGE SCALE GENOMIC DNA]</scope>
    <source>
        <strain evidence="5 6">DSM 23562</strain>
    </source>
</reference>
<comment type="caution">
    <text evidence="3">Lacks conserved residue(s) required for the propagation of feature annotation.</text>
</comment>
<organism evidence="5 6">
    <name type="scientific">Armatimonas rosea</name>
    <dbReference type="NCBI Taxonomy" id="685828"/>
    <lineage>
        <taxon>Bacteria</taxon>
        <taxon>Bacillati</taxon>
        <taxon>Armatimonadota</taxon>
        <taxon>Armatimonadia</taxon>
        <taxon>Armatimonadales</taxon>
        <taxon>Armatimonadaceae</taxon>
        <taxon>Armatimonas</taxon>
    </lineage>
</organism>
<comment type="subunit">
    <text evidence="3">Homohexamer. Dimer of a homotrimer.</text>
</comment>
<dbReference type="InterPro" id="IPR010044">
    <property type="entry name" value="MTAP"/>
</dbReference>
<gene>
    <name evidence="5" type="ORF">HNQ39_002449</name>
</gene>
<evidence type="ECO:0000256" key="1">
    <source>
        <dbReference type="ARBA" id="ARBA00022676"/>
    </source>
</evidence>
<keyword evidence="2 3" id="KW-0808">Transferase</keyword>
<dbReference type="RefSeq" id="WP_184196034.1">
    <property type="nucleotide sequence ID" value="NZ_JACHGW010000002.1"/>
</dbReference>
<dbReference type="Pfam" id="PF01048">
    <property type="entry name" value="PNP_UDP_1"/>
    <property type="match status" value="1"/>
</dbReference>
<comment type="similarity">
    <text evidence="3">Belongs to the PNP/MTAP phosphorylase family. MTAP subfamily.</text>
</comment>
<feature type="binding site" evidence="3">
    <location>
        <position position="177"/>
    </location>
    <ligand>
        <name>phosphate</name>
        <dbReference type="ChEBI" id="CHEBI:43474"/>
    </ligand>
</feature>
<feature type="binding site" evidence="3">
    <location>
        <begin position="49"/>
        <end position="50"/>
    </location>
    <ligand>
        <name>phosphate</name>
        <dbReference type="ChEBI" id="CHEBI:43474"/>
    </ligand>
</feature>
<dbReference type="InterPro" id="IPR000845">
    <property type="entry name" value="Nucleoside_phosphorylase_d"/>
</dbReference>
<name>A0A7W9W6J9_ARMRO</name>
<comment type="miscellaneous">
    <text evidence="3">Although this enzyme belongs to the family of MTA phosphorylases based on sequence homology, it lacks several conserved amino acids in the substrate binding pocket that confer specificity towards MTA.</text>
</comment>
<dbReference type="GO" id="GO:0006166">
    <property type="term" value="P:purine ribonucleoside salvage"/>
    <property type="evidence" value="ECO:0007669"/>
    <property type="project" value="UniProtKB-UniRule"/>
</dbReference>
<comment type="caution">
    <text evidence="5">The sequence shown here is derived from an EMBL/GenBank/DDBJ whole genome shotgun (WGS) entry which is preliminary data.</text>
</comment>